<sequence>MFYEIKDKRRKKKDNQSKSHFPRKSGGEIGNYYDEDGRVKKKESDIWWVSGKTKRKQIDRSAVCEWTASSKGKIKDLQ</sequence>
<keyword evidence="3" id="KW-1185">Reference proteome</keyword>
<dbReference type="RefSeq" id="XP_067519019.1">
    <property type="nucleotide sequence ID" value="XM_067662918.1"/>
</dbReference>
<evidence type="ECO:0000313" key="2">
    <source>
        <dbReference type="EMBL" id="EIE83623.1"/>
    </source>
</evidence>
<gene>
    <name evidence="2" type="ORF">RO3G_08328</name>
</gene>
<accession>I1C593</accession>
<organism evidence="2 3">
    <name type="scientific">Rhizopus delemar (strain RA 99-880 / ATCC MYA-4621 / FGSC 9543 / NRRL 43880)</name>
    <name type="common">Mucormycosis agent</name>
    <name type="synonym">Rhizopus arrhizus var. delemar</name>
    <dbReference type="NCBI Taxonomy" id="246409"/>
    <lineage>
        <taxon>Eukaryota</taxon>
        <taxon>Fungi</taxon>
        <taxon>Fungi incertae sedis</taxon>
        <taxon>Mucoromycota</taxon>
        <taxon>Mucoromycotina</taxon>
        <taxon>Mucoromycetes</taxon>
        <taxon>Mucorales</taxon>
        <taxon>Mucorineae</taxon>
        <taxon>Rhizopodaceae</taxon>
        <taxon>Rhizopus</taxon>
    </lineage>
</organism>
<proteinExistence type="predicted"/>
<evidence type="ECO:0000313" key="3">
    <source>
        <dbReference type="Proteomes" id="UP000009138"/>
    </source>
</evidence>
<dbReference type="AlphaFoldDB" id="I1C593"/>
<dbReference type="VEuPathDB" id="FungiDB:RO3G_08328"/>
<protein>
    <submittedName>
        <fullName evidence="2">Uncharacterized protein</fullName>
    </submittedName>
</protein>
<dbReference type="Proteomes" id="UP000009138">
    <property type="component" value="Unassembled WGS sequence"/>
</dbReference>
<dbReference type="GeneID" id="93615299"/>
<name>I1C593_RHIO9</name>
<reference evidence="2 3" key="1">
    <citation type="journal article" date="2009" name="PLoS Genet.">
        <title>Genomic analysis of the basal lineage fungus Rhizopus oryzae reveals a whole-genome duplication.</title>
        <authorList>
            <person name="Ma L.-J."/>
            <person name="Ibrahim A.S."/>
            <person name="Skory C."/>
            <person name="Grabherr M.G."/>
            <person name="Burger G."/>
            <person name="Butler M."/>
            <person name="Elias M."/>
            <person name="Idnurm A."/>
            <person name="Lang B.F."/>
            <person name="Sone T."/>
            <person name="Abe A."/>
            <person name="Calvo S.E."/>
            <person name="Corrochano L.M."/>
            <person name="Engels R."/>
            <person name="Fu J."/>
            <person name="Hansberg W."/>
            <person name="Kim J.-M."/>
            <person name="Kodira C.D."/>
            <person name="Koehrsen M.J."/>
            <person name="Liu B."/>
            <person name="Miranda-Saavedra D."/>
            <person name="O'Leary S."/>
            <person name="Ortiz-Castellanos L."/>
            <person name="Poulter R."/>
            <person name="Rodriguez-Romero J."/>
            <person name="Ruiz-Herrera J."/>
            <person name="Shen Y.-Q."/>
            <person name="Zeng Q."/>
            <person name="Galagan J."/>
            <person name="Birren B.W."/>
            <person name="Cuomo C.A."/>
            <person name="Wickes B.L."/>
        </authorList>
    </citation>
    <scope>NUCLEOTIDE SEQUENCE [LARGE SCALE GENOMIC DNA]</scope>
    <source>
        <strain evidence="3">RA 99-880 / ATCC MYA-4621 / FGSC 9543 / NRRL 43880</strain>
    </source>
</reference>
<dbReference type="InParanoid" id="I1C593"/>
<dbReference type="EMBL" id="CH476737">
    <property type="protein sequence ID" value="EIE83623.1"/>
    <property type="molecule type" value="Genomic_DNA"/>
</dbReference>
<feature type="region of interest" description="Disordered" evidence="1">
    <location>
        <begin position="1"/>
        <end position="34"/>
    </location>
</feature>
<evidence type="ECO:0000256" key="1">
    <source>
        <dbReference type="SAM" id="MobiDB-lite"/>
    </source>
</evidence>